<dbReference type="InterPro" id="IPR003593">
    <property type="entry name" value="AAA+_ATPase"/>
</dbReference>
<dbReference type="GO" id="GO:0005524">
    <property type="term" value="F:ATP binding"/>
    <property type="evidence" value="ECO:0007669"/>
    <property type="project" value="UniProtKB-KW"/>
</dbReference>
<dbReference type="PANTHER" id="PTHR32071:SF21">
    <property type="entry name" value="TRANSCRIPTIONAL REGULATORY PROTEIN FLGR"/>
    <property type="match status" value="1"/>
</dbReference>
<dbReference type="PROSITE" id="PS50045">
    <property type="entry name" value="SIGMA54_INTERACT_4"/>
    <property type="match status" value="1"/>
</dbReference>
<evidence type="ECO:0000313" key="10">
    <source>
        <dbReference type="EMBL" id="OWV33570.1"/>
    </source>
</evidence>
<dbReference type="CDD" id="cd00009">
    <property type="entry name" value="AAA"/>
    <property type="match status" value="1"/>
</dbReference>
<keyword evidence="4" id="KW-0805">Transcription regulation</keyword>
<dbReference type="Gene3D" id="1.10.8.60">
    <property type="match status" value="1"/>
</dbReference>
<evidence type="ECO:0000259" key="9">
    <source>
        <dbReference type="PROSITE" id="PS50110"/>
    </source>
</evidence>
<keyword evidence="11" id="KW-1185">Reference proteome</keyword>
<dbReference type="GO" id="GO:0043565">
    <property type="term" value="F:sequence-specific DNA binding"/>
    <property type="evidence" value="ECO:0007669"/>
    <property type="project" value="InterPro"/>
</dbReference>
<evidence type="ECO:0000256" key="4">
    <source>
        <dbReference type="ARBA" id="ARBA00023015"/>
    </source>
</evidence>
<dbReference type="AlphaFoldDB" id="A0A219B5B1"/>
<dbReference type="OrthoDB" id="9154941at2"/>
<dbReference type="InterPro" id="IPR009057">
    <property type="entry name" value="Homeodomain-like_sf"/>
</dbReference>
<keyword evidence="6" id="KW-0804">Transcription</keyword>
<dbReference type="PRINTS" id="PR01590">
    <property type="entry name" value="HTHFIS"/>
</dbReference>
<dbReference type="RefSeq" id="WP_088712343.1">
    <property type="nucleotide sequence ID" value="NZ_NFZT01000001.1"/>
</dbReference>
<dbReference type="SUPFAM" id="SSF52172">
    <property type="entry name" value="CheY-like"/>
    <property type="match status" value="1"/>
</dbReference>
<dbReference type="Gene3D" id="3.40.50.300">
    <property type="entry name" value="P-loop containing nucleotide triphosphate hydrolases"/>
    <property type="match status" value="1"/>
</dbReference>
<dbReference type="InterPro" id="IPR011006">
    <property type="entry name" value="CheY-like_superfamily"/>
</dbReference>
<proteinExistence type="predicted"/>
<dbReference type="InterPro" id="IPR001789">
    <property type="entry name" value="Sig_transdc_resp-reg_receiver"/>
</dbReference>
<protein>
    <recommendedName>
        <fullName evidence="12">Sigma-54-dependent Fis family transcriptional regulator</fullName>
    </recommendedName>
</protein>
<feature type="modified residue" description="4-aspartylphosphate" evidence="7">
    <location>
        <position position="55"/>
    </location>
</feature>
<accession>A0A219B5B1</accession>
<organism evidence="10 11">
    <name type="scientific">Pacificimonas flava</name>
    <dbReference type="NCBI Taxonomy" id="1234595"/>
    <lineage>
        <taxon>Bacteria</taxon>
        <taxon>Pseudomonadati</taxon>
        <taxon>Pseudomonadota</taxon>
        <taxon>Alphaproteobacteria</taxon>
        <taxon>Sphingomonadales</taxon>
        <taxon>Sphingosinicellaceae</taxon>
        <taxon>Pacificimonas</taxon>
    </lineage>
</organism>
<evidence type="ECO:0000256" key="5">
    <source>
        <dbReference type="ARBA" id="ARBA00023125"/>
    </source>
</evidence>
<keyword evidence="1" id="KW-0547">Nucleotide-binding</keyword>
<dbReference type="InterPro" id="IPR002078">
    <property type="entry name" value="Sigma_54_int"/>
</dbReference>
<comment type="caution">
    <text evidence="10">The sequence shown here is derived from an EMBL/GenBank/DDBJ whole genome shotgun (WGS) entry which is preliminary data.</text>
</comment>
<name>A0A219B5B1_9SPHN</name>
<evidence type="ECO:0000256" key="1">
    <source>
        <dbReference type="ARBA" id="ARBA00022741"/>
    </source>
</evidence>
<evidence type="ECO:0008006" key="12">
    <source>
        <dbReference type="Google" id="ProtNLM"/>
    </source>
</evidence>
<dbReference type="Pfam" id="PF02954">
    <property type="entry name" value="HTH_8"/>
    <property type="match status" value="1"/>
</dbReference>
<dbReference type="PANTHER" id="PTHR32071">
    <property type="entry name" value="TRANSCRIPTIONAL REGULATORY PROTEIN"/>
    <property type="match status" value="1"/>
</dbReference>
<feature type="domain" description="Sigma-54 factor interaction" evidence="8">
    <location>
        <begin position="124"/>
        <end position="351"/>
    </location>
</feature>
<keyword evidence="7" id="KW-0597">Phosphoprotein</keyword>
<evidence type="ECO:0000256" key="6">
    <source>
        <dbReference type="ARBA" id="ARBA00023163"/>
    </source>
</evidence>
<keyword evidence="3" id="KW-0902">Two-component regulatory system</keyword>
<evidence type="ECO:0000256" key="7">
    <source>
        <dbReference type="PROSITE-ProRule" id="PRU00169"/>
    </source>
</evidence>
<reference evidence="11" key="1">
    <citation type="submission" date="2017-05" db="EMBL/GenBank/DDBJ databases">
        <authorList>
            <person name="Lin X."/>
        </authorList>
    </citation>
    <scope>NUCLEOTIDE SEQUENCE [LARGE SCALE GENOMIC DNA]</scope>
    <source>
        <strain evidence="11">JLT2012</strain>
    </source>
</reference>
<dbReference type="SUPFAM" id="SSF52540">
    <property type="entry name" value="P-loop containing nucleoside triphosphate hydrolases"/>
    <property type="match status" value="1"/>
</dbReference>
<feature type="domain" description="Response regulatory" evidence="9">
    <location>
        <begin position="6"/>
        <end position="117"/>
    </location>
</feature>
<dbReference type="Proteomes" id="UP000198462">
    <property type="component" value="Unassembled WGS sequence"/>
</dbReference>
<keyword evidence="2" id="KW-0067">ATP-binding</keyword>
<dbReference type="Pfam" id="PF00158">
    <property type="entry name" value="Sigma54_activat"/>
    <property type="match status" value="1"/>
</dbReference>
<dbReference type="InterPro" id="IPR002197">
    <property type="entry name" value="HTH_Fis"/>
</dbReference>
<dbReference type="GO" id="GO:0000160">
    <property type="term" value="P:phosphorelay signal transduction system"/>
    <property type="evidence" value="ECO:0007669"/>
    <property type="project" value="UniProtKB-KW"/>
</dbReference>
<dbReference type="PROSITE" id="PS50110">
    <property type="entry name" value="RESPONSE_REGULATORY"/>
    <property type="match status" value="1"/>
</dbReference>
<dbReference type="EMBL" id="NFZT01000001">
    <property type="protein sequence ID" value="OWV33570.1"/>
    <property type="molecule type" value="Genomic_DNA"/>
</dbReference>
<evidence type="ECO:0000256" key="2">
    <source>
        <dbReference type="ARBA" id="ARBA00022840"/>
    </source>
</evidence>
<evidence type="ECO:0000313" key="11">
    <source>
        <dbReference type="Proteomes" id="UP000198462"/>
    </source>
</evidence>
<dbReference type="Pfam" id="PF25601">
    <property type="entry name" value="AAA_lid_14"/>
    <property type="match status" value="1"/>
</dbReference>
<dbReference type="Gene3D" id="3.40.50.2300">
    <property type="match status" value="1"/>
</dbReference>
<dbReference type="GO" id="GO:0006355">
    <property type="term" value="P:regulation of DNA-templated transcription"/>
    <property type="evidence" value="ECO:0007669"/>
    <property type="project" value="InterPro"/>
</dbReference>
<dbReference type="Gene3D" id="1.10.10.60">
    <property type="entry name" value="Homeodomain-like"/>
    <property type="match status" value="1"/>
</dbReference>
<dbReference type="InterPro" id="IPR058031">
    <property type="entry name" value="AAA_lid_NorR"/>
</dbReference>
<sequence>MPRSIRMLIIAPSQGEILEAAAIAYNEGAEVSINADIEAGLQELRTSGADLALIDVSLDIGAFHSQAKAERMVVPILGCGVDAPARQAVAAIRAGARDYVPLPPQRDLIVAAINSLIERPPVQLHGEDEALRKAVSLSLSVAESSAPVMFSGERGTGKTMLAHAVHEASRRSGRFVVVECSGPQDIVGSELFGHEAGAFAAARETRRGGLEKAAEGTLVLRGLENLGLENQSQLSRSLRDRSFVRIGGSERIALTARITATTAANPDEEVRAGRLRADLAEILGFVQAKLPPLRDRGSDIRLLADAFTQSYSELDSTGLRRLTEEAHRLLAGYTWPGNIRELEDLVHRAVLLSDAEAIETRHLVLADGTPLAEQPSMRSVSGQPISSLVGHTVDEVERALILETLEHCQGNRTSASNILGISVRTMRNKLRSFAEAGIPVHPAG</sequence>
<dbReference type="InterPro" id="IPR027417">
    <property type="entry name" value="P-loop_NTPase"/>
</dbReference>
<keyword evidence="5" id="KW-0238">DNA-binding</keyword>
<dbReference type="SUPFAM" id="SSF46689">
    <property type="entry name" value="Homeodomain-like"/>
    <property type="match status" value="1"/>
</dbReference>
<dbReference type="SMART" id="SM00382">
    <property type="entry name" value="AAA"/>
    <property type="match status" value="1"/>
</dbReference>
<evidence type="ECO:0000256" key="3">
    <source>
        <dbReference type="ARBA" id="ARBA00023012"/>
    </source>
</evidence>
<gene>
    <name evidence="10" type="ORF">B5C34_08910</name>
</gene>
<evidence type="ECO:0000259" key="8">
    <source>
        <dbReference type="PROSITE" id="PS50045"/>
    </source>
</evidence>